<keyword evidence="5 7" id="KW-0440">LIM domain</keyword>
<evidence type="ECO:0000256" key="5">
    <source>
        <dbReference type="ARBA" id="ARBA00023038"/>
    </source>
</evidence>
<dbReference type="PANTHER" id="PTHR24215">
    <property type="entry name" value="RHO-GTPASE-ACTIVATING PROTEIN LRG1"/>
    <property type="match status" value="1"/>
</dbReference>
<feature type="compositionally biased region" description="Pro residues" evidence="8">
    <location>
        <begin position="108"/>
        <end position="120"/>
    </location>
</feature>
<accession>A0A1Y1UF48</accession>
<dbReference type="GO" id="GO:0005634">
    <property type="term" value="C:nucleus"/>
    <property type="evidence" value="ECO:0007669"/>
    <property type="project" value="UniProtKB-SubCell"/>
</dbReference>
<evidence type="ECO:0000256" key="3">
    <source>
        <dbReference type="ARBA" id="ARBA00022737"/>
    </source>
</evidence>
<evidence type="ECO:0000313" key="11">
    <source>
        <dbReference type="Proteomes" id="UP000193218"/>
    </source>
</evidence>
<dbReference type="GO" id="GO:0046872">
    <property type="term" value="F:metal ion binding"/>
    <property type="evidence" value="ECO:0007669"/>
    <property type="project" value="UniProtKB-KW"/>
</dbReference>
<dbReference type="Proteomes" id="UP000193218">
    <property type="component" value="Unassembled WGS sequence"/>
</dbReference>
<keyword evidence="3" id="KW-0677">Repeat</keyword>
<proteinExistence type="predicted"/>
<keyword evidence="11" id="KW-1185">Reference proteome</keyword>
<dbReference type="PROSITE" id="PS50023">
    <property type="entry name" value="LIM_DOMAIN_2"/>
    <property type="match status" value="1"/>
</dbReference>
<dbReference type="GO" id="GO:0005737">
    <property type="term" value="C:cytoplasm"/>
    <property type="evidence" value="ECO:0007669"/>
    <property type="project" value="TreeGrafter"/>
</dbReference>
<feature type="compositionally biased region" description="Low complexity" evidence="8">
    <location>
        <begin position="77"/>
        <end position="87"/>
    </location>
</feature>
<evidence type="ECO:0000313" key="10">
    <source>
        <dbReference type="EMBL" id="ORX36126.1"/>
    </source>
</evidence>
<evidence type="ECO:0000256" key="4">
    <source>
        <dbReference type="ARBA" id="ARBA00022833"/>
    </source>
</evidence>
<dbReference type="RefSeq" id="XP_021870255.1">
    <property type="nucleotide sequence ID" value="XM_022012996.1"/>
</dbReference>
<protein>
    <recommendedName>
        <fullName evidence="9">LIM zinc-binding domain-containing protein</fullName>
    </recommendedName>
</protein>
<dbReference type="SMART" id="SM00132">
    <property type="entry name" value="LIM"/>
    <property type="match status" value="1"/>
</dbReference>
<dbReference type="SUPFAM" id="SSF57716">
    <property type="entry name" value="Glucocorticoid receptor-like (DNA-binding domain)"/>
    <property type="match status" value="2"/>
</dbReference>
<name>A0A1Y1UF48_9TREE</name>
<gene>
    <name evidence="10" type="ORF">BD324DRAFT_525488</name>
</gene>
<keyword evidence="2 7" id="KW-0479">Metal-binding</keyword>
<dbReference type="InParanoid" id="A0A1Y1UF48"/>
<evidence type="ECO:0000256" key="6">
    <source>
        <dbReference type="ARBA" id="ARBA00023242"/>
    </source>
</evidence>
<dbReference type="OrthoDB" id="8062037at2759"/>
<comment type="subcellular location">
    <subcellularLocation>
        <location evidence="1">Nucleus</location>
    </subcellularLocation>
</comment>
<dbReference type="EMBL" id="NBSH01000009">
    <property type="protein sequence ID" value="ORX36126.1"/>
    <property type="molecule type" value="Genomic_DNA"/>
</dbReference>
<dbReference type="FunFam" id="2.10.110.10:FF:000001">
    <property type="entry name" value="Cysteine and glycine-rich protein 1"/>
    <property type="match status" value="1"/>
</dbReference>
<sequence length="227" mass="25296">MFGAAPPCTTCGKSVYHVEQVFGPGKKVYHKPCLKCKQCNKRLDPGGLVDHDLDPYCKHCHLQLFGTRDLRHSNLHPASPASTPSKTPARRPLPTTPSNTTAMSPMSPKHPTPRNLPPPADYYTPPQLSSSSVPATPDYPRDPCTPITRPNFQDARPISVPYSGKRENLDERGLLRRGDSPRIKVGEKVNMGDEFCWGCEKRVYIAEQVREPLLDMTDEQIFALGHK</sequence>
<dbReference type="STRING" id="4999.A0A1Y1UF48"/>
<dbReference type="InterPro" id="IPR001781">
    <property type="entry name" value="Znf_LIM"/>
</dbReference>
<evidence type="ECO:0000256" key="8">
    <source>
        <dbReference type="SAM" id="MobiDB-lite"/>
    </source>
</evidence>
<keyword evidence="6" id="KW-0539">Nucleus</keyword>
<organism evidence="10 11">
    <name type="scientific">Kockovaella imperatae</name>
    <dbReference type="NCBI Taxonomy" id="4999"/>
    <lineage>
        <taxon>Eukaryota</taxon>
        <taxon>Fungi</taxon>
        <taxon>Dikarya</taxon>
        <taxon>Basidiomycota</taxon>
        <taxon>Agaricomycotina</taxon>
        <taxon>Tremellomycetes</taxon>
        <taxon>Tremellales</taxon>
        <taxon>Cuniculitremaceae</taxon>
        <taxon>Kockovaella</taxon>
    </lineage>
</organism>
<dbReference type="AlphaFoldDB" id="A0A1Y1UF48"/>
<feature type="region of interest" description="Disordered" evidence="8">
    <location>
        <begin position="73"/>
        <end position="164"/>
    </location>
</feature>
<evidence type="ECO:0000259" key="9">
    <source>
        <dbReference type="PROSITE" id="PS50023"/>
    </source>
</evidence>
<dbReference type="PANTHER" id="PTHR24215:SF35">
    <property type="entry name" value="MUSCLE LIM PROTEIN MLP84B"/>
    <property type="match status" value="1"/>
</dbReference>
<keyword evidence="4 7" id="KW-0862">Zinc</keyword>
<dbReference type="GO" id="GO:0030695">
    <property type="term" value="F:GTPase regulator activity"/>
    <property type="evidence" value="ECO:0007669"/>
    <property type="project" value="UniProtKB-ARBA"/>
</dbReference>
<evidence type="ECO:0000256" key="2">
    <source>
        <dbReference type="ARBA" id="ARBA00022723"/>
    </source>
</evidence>
<evidence type="ECO:0000256" key="1">
    <source>
        <dbReference type="ARBA" id="ARBA00004123"/>
    </source>
</evidence>
<dbReference type="Gene3D" id="2.10.110.10">
    <property type="entry name" value="Cysteine Rich Protein"/>
    <property type="match status" value="1"/>
</dbReference>
<reference evidence="10 11" key="1">
    <citation type="submission" date="2017-03" db="EMBL/GenBank/DDBJ databases">
        <title>Widespread Adenine N6-methylation of Active Genes in Fungi.</title>
        <authorList>
            <consortium name="DOE Joint Genome Institute"/>
            <person name="Mondo S.J."/>
            <person name="Dannebaum R.O."/>
            <person name="Kuo R.C."/>
            <person name="Louie K.B."/>
            <person name="Bewick A.J."/>
            <person name="Labutti K."/>
            <person name="Haridas S."/>
            <person name="Kuo A."/>
            <person name="Salamov A."/>
            <person name="Ahrendt S.R."/>
            <person name="Lau R."/>
            <person name="Bowen B.P."/>
            <person name="Lipzen A."/>
            <person name="Sullivan W."/>
            <person name="Andreopoulos W.B."/>
            <person name="Clum A."/>
            <person name="Lindquist E."/>
            <person name="Daum C."/>
            <person name="Northen T.R."/>
            <person name="Ramamoorthy G."/>
            <person name="Schmitz R.J."/>
            <person name="Gryganskyi A."/>
            <person name="Culley D."/>
            <person name="Magnuson J."/>
            <person name="James T.Y."/>
            <person name="O'Malley M.A."/>
            <person name="Stajich J.E."/>
            <person name="Spatafora J.W."/>
            <person name="Visel A."/>
            <person name="Grigoriev I.V."/>
        </authorList>
    </citation>
    <scope>NUCLEOTIDE SEQUENCE [LARGE SCALE GENOMIC DNA]</scope>
    <source>
        <strain evidence="10 11">NRRL Y-17943</strain>
    </source>
</reference>
<dbReference type="CDD" id="cd09326">
    <property type="entry name" value="LIM_CRP_like"/>
    <property type="match status" value="1"/>
</dbReference>
<evidence type="ECO:0000256" key="7">
    <source>
        <dbReference type="PROSITE-ProRule" id="PRU00125"/>
    </source>
</evidence>
<dbReference type="Pfam" id="PF00412">
    <property type="entry name" value="LIM"/>
    <property type="match status" value="1"/>
</dbReference>
<comment type="caution">
    <text evidence="10">The sequence shown here is derived from an EMBL/GenBank/DDBJ whole genome shotgun (WGS) entry which is preliminary data.</text>
</comment>
<feature type="domain" description="LIM zinc-binding" evidence="9">
    <location>
        <begin position="6"/>
        <end position="67"/>
    </location>
</feature>
<dbReference type="PROSITE" id="PS00478">
    <property type="entry name" value="LIM_DOMAIN_1"/>
    <property type="match status" value="1"/>
</dbReference>
<dbReference type="GeneID" id="33554804"/>
<dbReference type="GO" id="GO:0030036">
    <property type="term" value="P:actin cytoskeleton organization"/>
    <property type="evidence" value="ECO:0007669"/>
    <property type="project" value="TreeGrafter"/>
</dbReference>